<reference evidence="2 3" key="1">
    <citation type="submission" date="2022-05" db="EMBL/GenBank/DDBJ databases">
        <title>Genome Sequencing of Bee-Associated Microbes.</title>
        <authorList>
            <person name="Dunlap C."/>
        </authorList>
    </citation>
    <scope>NUCLEOTIDE SEQUENCE [LARGE SCALE GENOMIC DNA]</scope>
    <source>
        <strain evidence="2 3">NRRL NRS-1438</strain>
    </source>
</reference>
<organism evidence="2 3">
    <name type="scientific">Paenibacillus apiarius</name>
    <dbReference type="NCBI Taxonomy" id="46240"/>
    <lineage>
        <taxon>Bacteria</taxon>
        <taxon>Bacillati</taxon>
        <taxon>Bacillota</taxon>
        <taxon>Bacilli</taxon>
        <taxon>Bacillales</taxon>
        <taxon>Paenibacillaceae</taxon>
        <taxon>Paenibacillus</taxon>
    </lineage>
</organism>
<evidence type="ECO:0008006" key="4">
    <source>
        <dbReference type="Google" id="ProtNLM"/>
    </source>
</evidence>
<evidence type="ECO:0000313" key="3">
    <source>
        <dbReference type="Proteomes" id="UP001207626"/>
    </source>
</evidence>
<dbReference type="RefSeq" id="WP_087432981.1">
    <property type="nucleotide sequence ID" value="NZ_JAMDLV010000038.1"/>
</dbReference>
<evidence type="ECO:0000313" key="2">
    <source>
        <dbReference type="EMBL" id="MCY9518522.1"/>
    </source>
</evidence>
<keyword evidence="1" id="KW-0732">Signal</keyword>
<proteinExistence type="predicted"/>
<feature type="signal peptide" evidence="1">
    <location>
        <begin position="1"/>
        <end position="28"/>
    </location>
</feature>
<evidence type="ECO:0000256" key="1">
    <source>
        <dbReference type="SAM" id="SignalP"/>
    </source>
</evidence>
<keyword evidence="3" id="KW-1185">Reference proteome</keyword>
<feature type="chain" id="PRO_5047530428" description="Peptidase M56 BlaR1" evidence="1">
    <location>
        <begin position="29"/>
        <end position="257"/>
    </location>
</feature>
<protein>
    <recommendedName>
        <fullName evidence="4">Peptidase M56 BlaR1</fullName>
    </recommendedName>
</protein>
<name>A0ABT4DMD7_9BACL</name>
<dbReference type="Proteomes" id="UP001207626">
    <property type="component" value="Unassembled WGS sequence"/>
</dbReference>
<dbReference type="EMBL" id="JAMDLW010000001">
    <property type="protein sequence ID" value="MCY9518522.1"/>
    <property type="molecule type" value="Genomic_DNA"/>
</dbReference>
<gene>
    <name evidence="2" type="ORF">M5X09_02390</name>
</gene>
<accession>A0ABT4DMD7</accession>
<comment type="caution">
    <text evidence="2">The sequence shown here is derived from an EMBL/GenBank/DDBJ whole genome shotgun (WGS) entry which is preliminary data.</text>
</comment>
<sequence length="257" mass="28699">MKVPSKVAITALSSILLLGSSVNLTAEAAPSHASSDITLKTAAAKPKAISEGERLEKEEKDKINKLMKENPDDTYMLFVSNELKKEKGGQEVVLMGGSPPSFDTYEAYLNRASTLKEAVPQQPADLPEGYTLSKANIYFVFTPKDFAAVKAEAKKLGKQIYSKRINVTFSDHIALTYTNGEDFINISSFHFDEKDKRKEKKYEYTSAKDMEKKDPKHEGRNYLSWFESGKSFQIETNPGNPLTKEDLIKLAKTAVKK</sequence>